<dbReference type="AlphaFoldDB" id="Q095Z2"/>
<dbReference type="Pfam" id="PF04116">
    <property type="entry name" value="FA_hydroxylase"/>
    <property type="match status" value="1"/>
</dbReference>
<sequence length="376" mass="42035">MGAPPARLSVVNLIVLSIPLFFVLMGAEWVAGRVLGRRVFRGPDVFANLSLGAAQTVFGVVAGGLLAGAYVTLYSVRWFEIPTTSPVAWGLLLLGTDFCYYWFHRVSHRTHLGWMAHAPHHQSEDFNLSVALRQGPVQPFFSRVFYLPLALLGFPPAMFATVVALNTLYQFWVHTELIDTLGPLEWVLVTPSHHRVHHACNGRYLDKNHGAMLILWDRLFGTFEPERGRVTYGTVEPVRTFNPLLAAWRPFQEAVSLVRRTPRFQDKLRFWFMPPEWQPPGVESPHAEVAPGRPRFDVSPPRRAVLYLASVGVLTLGVTVVFLFRAGSLSAPLKLAFTAWFLASLGGLGGVLEGRRWAWWVEAPRLAVVPLAVLSL</sequence>
<evidence type="ECO:0000256" key="2">
    <source>
        <dbReference type="ARBA" id="ARBA00022692"/>
    </source>
</evidence>
<proteinExistence type="predicted"/>
<organism evidence="9 10">
    <name type="scientific">Stigmatella aurantiaca (strain DW4/3-1)</name>
    <dbReference type="NCBI Taxonomy" id="378806"/>
    <lineage>
        <taxon>Bacteria</taxon>
        <taxon>Pseudomonadati</taxon>
        <taxon>Myxococcota</taxon>
        <taxon>Myxococcia</taxon>
        <taxon>Myxococcales</taxon>
        <taxon>Cystobacterineae</taxon>
        <taxon>Archangiaceae</taxon>
        <taxon>Stigmatella</taxon>
    </lineage>
</organism>
<evidence type="ECO:0000256" key="4">
    <source>
        <dbReference type="ARBA" id="ARBA00023002"/>
    </source>
</evidence>
<evidence type="ECO:0000313" key="10">
    <source>
        <dbReference type="Proteomes" id="UP000032702"/>
    </source>
</evidence>
<dbReference type="PANTHER" id="PTHR21624:SF1">
    <property type="entry name" value="ALKYLGLYCEROL MONOOXYGENASE"/>
    <property type="match status" value="1"/>
</dbReference>
<feature type="transmembrane region" description="Helical" evidence="7">
    <location>
        <begin position="6"/>
        <end position="24"/>
    </location>
</feature>
<evidence type="ECO:0000256" key="7">
    <source>
        <dbReference type="SAM" id="Phobius"/>
    </source>
</evidence>
<keyword evidence="2 7" id="KW-0812">Transmembrane</keyword>
<dbReference type="GO" id="GO:0006643">
    <property type="term" value="P:membrane lipid metabolic process"/>
    <property type="evidence" value="ECO:0007669"/>
    <property type="project" value="TreeGrafter"/>
</dbReference>
<dbReference type="GO" id="GO:0012505">
    <property type="term" value="C:endomembrane system"/>
    <property type="evidence" value="ECO:0007669"/>
    <property type="project" value="UniProtKB-SubCell"/>
</dbReference>
<dbReference type="Proteomes" id="UP000032702">
    <property type="component" value="Unassembled WGS sequence"/>
</dbReference>
<dbReference type="InterPro" id="IPR006694">
    <property type="entry name" value="Fatty_acid_hydroxylase"/>
</dbReference>
<dbReference type="GO" id="GO:0008610">
    <property type="term" value="P:lipid biosynthetic process"/>
    <property type="evidence" value="ECO:0007669"/>
    <property type="project" value="InterPro"/>
</dbReference>
<keyword evidence="4" id="KW-0560">Oxidoreductase</keyword>
<dbReference type="PATRIC" id="fig|378806.16.peg.6790"/>
<dbReference type="GO" id="GO:0005506">
    <property type="term" value="F:iron ion binding"/>
    <property type="evidence" value="ECO:0007669"/>
    <property type="project" value="InterPro"/>
</dbReference>
<feature type="transmembrane region" description="Helical" evidence="7">
    <location>
        <begin position="144"/>
        <end position="165"/>
    </location>
</feature>
<feature type="transmembrane region" description="Helical" evidence="7">
    <location>
        <begin position="45"/>
        <end position="67"/>
    </location>
</feature>
<feature type="transmembrane region" description="Helical" evidence="7">
    <location>
        <begin position="304"/>
        <end position="324"/>
    </location>
</feature>
<dbReference type="PANTHER" id="PTHR21624">
    <property type="entry name" value="STEROL DESATURASE-RELATED PROTEIN"/>
    <property type="match status" value="1"/>
</dbReference>
<comment type="subcellular location">
    <subcellularLocation>
        <location evidence="1">Endomembrane system</location>
        <topology evidence="1">Multi-pass membrane protein</topology>
    </subcellularLocation>
</comment>
<feature type="transmembrane region" description="Helical" evidence="7">
    <location>
        <begin position="87"/>
        <end position="103"/>
    </location>
</feature>
<accession>Q095Z2</accession>
<dbReference type="GO" id="GO:0050479">
    <property type="term" value="F:glyceryl-ether monooxygenase activity"/>
    <property type="evidence" value="ECO:0007669"/>
    <property type="project" value="TreeGrafter"/>
</dbReference>
<evidence type="ECO:0000256" key="1">
    <source>
        <dbReference type="ARBA" id="ARBA00004127"/>
    </source>
</evidence>
<keyword evidence="6 7" id="KW-0472">Membrane</keyword>
<dbReference type="InterPro" id="IPR051689">
    <property type="entry name" value="Sterol_desaturase/TMEM195"/>
</dbReference>
<reference evidence="9 10" key="1">
    <citation type="submission" date="2006-04" db="EMBL/GenBank/DDBJ databases">
        <authorList>
            <person name="Nierman W.C."/>
        </authorList>
    </citation>
    <scope>NUCLEOTIDE SEQUENCE [LARGE SCALE GENOMIC DNA]</scope>
    <source>
        <strain evidence="9 10">DW4/3-1</strain>
    </source>
</reference>
<evidence type="ECO:0000256" key="5">
    <source>
        <dbReference type="ARBA" id="ARBA00023098"/>
    </source>
</evidence>
<keyword evidence="3 7" id="KW-1133">Transmembrane helix</keyword>
<gene>
    <name evidence="9" type="ORF">STIAU_5901</name>
</gene>
<feature type="transmembrane region" description="Helical" evidence="7">
    <location>
        <begin position="331"/>
        <end position="351"/>
    </location>
</feature>
<keyword evidence="5" id="KW-0443">Lipid metabolism</keyword>
<comment type="caution">
    <text evidence="9">The sequence shown here is derived from an EMBL/GenBank/DDBJ whole genome shotgun (WGS) entry which is preliminary data.</text>
</comment>
<evidence type="ECO:0000256" key="3">
    <source>
        <dbReference type="ARBA" id="ARBA00022989"/>
    </source>
</evidence>
<evidence type="ECO:0000259" key="8">
    <source>
        <dbReference type="Pfam" id="PF04116"/>
    </source>
</evidence>
<evidence type="ECO:0000313" key="9">
    <source>
        <dbReference type="EMBL" id="EAU67533.1"/>
    </source>
</evidence>
<feature type="domain" description="Fatty acid hydroxylase" evidence="8">
    <location>
        <begin position="91"/>
        <end position="222"/>
    </location>
</feature>
<protein>
    <submittedName>
        <fullName evidence="9">Sterol desaturase family protein</fullName>
    </submittedName>
</protein>
<evidence type="ECO:0000256" key="6">
    <source>
        <dbReference type="ARBA" id="ARBA00023136"/>
    </source>
</evidence>
<name>Q095Z2_STIAD</name>
<dbReference type="GO" id="GO:0016020">
    <property type="term" value="C:membrane"/>
    <property type="evidence" value="ECO:0007669"/>
    <property type="project" value="GOC"/>
</dbReference>
<dbReference type="EMBL" id="AAMD01000031">
    <property type="protein sequence ID" value="EAU67533.1"/>
    <property type="molecule type" value="Genomic_DNA"/>
</dbReference>